<dbReference type="Proteomes" id="UP001372338">
    <property type="component" value="Unassembled WGS sequence"/>
</dbReference>
<accession>A0AAN9I003</accession>
<dbReference type="EMBL" id="JAYWIO010000006">
    <property type="protein sequence ID" value="KAK7255641.1"/>
    <property type="molecule type" value="Genomic_DNA"/>
</dbReference>
<reference evidence="2 3" key="1">
    <citation type="submission" date="2024-01" db="EMBL/GenBank/DDBJ databases">
        <title>The genomes of 5 underutilized Papilionoideae crops provide insights into root nodulation and disease resistanc.</title>
        <authorList>
            <person name="Yuan L."/>
        </authorList>
    </citation>
    <scope>NUCLEOTIDE SEQUENCE [LARGE SCALE GENOMIC DNA]</scope>
    <source>
        <strain evidence="2">ZHUSHIDOU_FW_LH</strain>
        <tissue evidence="2">Leaf</tissue>
    </source>
</reference>
<keyword evidence="3" id="KW-1185">Reference proteome</keyword>
<feature type="region of interest" description="Disordered" evidence="1">
    <location>
        <begin position="29"/>
        <end position="62"/>
    </location>
</feature>
<evidence type="ECO:0000256" key="1">
    <source>
        <dbReference type="SAM" id="MobiDB-lite"/>
    </source>
</evidence>
<proteinExistence type="predicted"/>
<gene>
    <name evidence="2" type="ORF">RIF29_29056</name>
</gene>
<evidence type="ECO:0000313" key="3">
    <source>
        <dbReference type="Proteomes" id="UP001372338"/>
    </source>
</evidence>
<organism evidence="2 3">
    <name type="scientific">Crotalaria pallida</name>
    <name type="common">Smooth rattlebox</name>
    <name type="synonym">Crotalaria striata</name>
    <dbReference type="NCBI Taxonomy" id="3830"/>
    <lineage>
        <taxon>Eukaryota</taxon>
        <taxon>Viridiplantae</taxon>
        <taxon>Streptophyta</taxon>
        <taxon>Embryophyta</taxon>
        <taxon>Tracheophyta</taxon>
        <taxon>Spermatophyta</taxon>
        <taxon>Magnoliopsida</taxon>
        <taxon>eudicotyledons</taxon>
        <taxon>Gunneridae</taxon>
        <taxon>Pentapetalae</taxon>
        <taxon>rosids</taxon>
        <taxon>fabids</taxon>
        <taxon>Fabales</taxon>
        <taxon>Fabaceae</taxon>
        <taxon>Papilionoideae</taxon>
        <taxon>50 kb inversion clade</taxon>
        <taxon>genistoids sensu lato</taxon>
        <taxon>core genistoids</taxon>
        <taxon>Crotalarieae</taxon>
        <taxon>Crotalaria</taxon>
    </lineage>
</organism>
<name>A0AAN9I003_CROPI</name>
<evidence type="ECO:0000313" key="2">
    <source>
        <dbReference type="EMBL" id="KAK7255641.1"/>
    </source>
</evidence>
<sequence length="212" mass="23224">MRIVLENDKNYCLLRQKFISCSHCRVASPPVKNPKTKTQKRSPSLLPQKPKRSPSTPSIASSVLPHPFGSHPPVLPLPPVLQPQPPPSFLATVLLPPPRPPFSLRVFSSFSRHSLFSLSLRFSPSCSPSLSVHFPSGSPASVTALVLFPRRSLLSSVLLLPSVILVSLESMITSMFFYSMSTSLREFIPIASSSWSGPEGYFAVSYASDFSE</sequence>
<dbReference type="AlphaFoldDB" id="A0AAN9I003"/>
<comment type="caution">
    <text evidence="2">The sequence shown here is derived from an EMBL/GenBank/DDBJ whole genome shotgun (WGS) entry which is preliminary data.</text>
</comment>
<protein>
    <submittedName>
        <fullName evidence="2">Uncharacterized protein</fullName>
    </submittedName>
</protein>